<dbReference type="Proteomes" id="UP000190811">
    <property type="component" value="Chromosome"/>
</dbReference>
<dbReference type="EMBL" id="CP019789">
    <property type="protein sequence ID" value="AQX31146.1"/>
    <property type="molecule type" value="Genomic_DNA"/>
</dbReference>
<reference evidence="1" key="3">
    <citation type="submission" date="2017-02" db="EMBL/GenBank/DDBJ databases">
        <title>Evolutionary dynamics of pathoadaptation revealed by three independent acquisitions of the VirB/D4 type IV secretion system in Bartonella.</title>
        <authorList>
            <person name="Harms A."/>
            <person name="Segers F.H.I.D."/>
            <person name="Quebatte M."/>
            <person name="Mistl C."/>
            <person name="Manfredi P."/>
            <person name="Koerner J."/>
            <person name="Chomel B."/>
            <person name="Kosoy M."/>
            <person name="Maruyama S."/>
            <person name="Engel P."/>
            <person name="Dehio C."/>
        </authorList>
    </citation>
    <scope>NUCLEOTIDE SEQUENCE [LARGE SCALE GENOMIC DNA]</scope>
    <source>
        <strain evidence="1">R1</strain>
    </source>
</reference>
<dbReference type="STRING" id="687861.BscR1v2_012320"/>
<evidence type="ECO:0000313" key="2">
    <source>
        <dbReference type="EMBL" id="CBI82752.1"/>
    </source>
</evidence>
<organism evidence="2">
    <name type="scientific">Bartonella schoenbuchensis (strain DSM 13525 / NCTC 13165 / R1)</name>
    <dbReference type="NCBI Taxonomy" id="687861"/>
    <lineage>
        <taxon>Bacteria</taxon>
        <taxon>Pseudomonadati</taxon>
        <taxon>Pseudomonadota</taxon>
        <taxon>Alphaproteobacteria</taxon>
        <taxon>Hyphomicrobiales</taxon>
        <taxon>Bartonellaceae</taxon>
        <taxon>Bartonella</taxon>
    </lineage>
</organism>
<name>E6Z0W4_BARSR</name>
<evidence type="ECO:0008006" key="4">
    <source>
        <dbReference type="Google" id="ProtNLM"/>
    </source>
</evidence>
<dbReference type="EMBL" id="FN645524">
    <property type="protein sequence ID" value="CBI82752.1"/>
    <property type="molecule type" value="Genomic_DNA"/>
</dbReference>
<gene>
    <name evidence="2" type="ORF">BARSC_190023</name>
    <name evidence="1" type="ORF">BscR1v2_012320</name>
</gene>
<evidence type="ECO:0000313" key="1">
    <source>
        <dbReference type="EMBL" id="AQX31146.1"/>
    </source>
</evidence>
<reference evidence="3" key="2">
    <citation type="journal article" date="2017" name="Genome Biol. Evol.">
        <title>Evolutionary Dynamics of Pathoadaptation Revealed by Three Independent Acquisitions of the VirB/D4 Type IV Secretion System in Bartonella.</title>
        <authorList>
            <person name="Harms A."/>
            <person name="Segers F.H."/>
            <person name="Quebatte M."/>
            <person name="Mistl C."/>
            <person name="Manfredi P."/>
            <person name="Korner J."/>
            <person name="Chomel B.B."/>
            <person name="Kosoy M."/>
            <person name="Maruyama S."/>
            <person name="Engel P."/>
            <person name="Dehio C."/>
        </authorList>
    </citation>
    <scope>NUCLEOTIDE SEQUENCE [LARGE SCALE GENOMIC DNA]</scope>
    <source>
        <strain evidence="3">R1</strain>
    </source>
</reference>
<reference evidence="2" key="1">
    <citation type="journal article" date="2011" name="PLoS Genet.">
        <title>Parallel evolution of a type IV secretion system in radiating lineages of the host-restricted bacterial pathogen Bartonella.</title>
        <authorList>
            <person name="Engel P."/>
            <person name="Salzburger W."/>
            <person name="Liesch M."/>
            <person name="Chang C.C."/>
            <person name="Maruyama S."/>
            <person name="Lanz C."/>
            <person name="Calteau A."/>
            <person name="Lajus A."/>
            <person name="Medigue C."/>
            <person name="Schuster S.C."/>
            <person name="Dehio C."/>
        </authorList>
    </citation>
    <scope>NUCLEOTIDE SEQUENCE</scope>
    <source>
        <strain evidence="2">R1</strain>
    </source>
</reference>
<protein>
    <recommendedName>
        <fullName evidence="4">DNA-binding protein</fullName>
    </recommendedName>
</protein>
<proteinExistence type="predicted"/>
<dbReference type="RefSeq" id="WP_010704152.1">
    <property type="nucleotide sequence ID" value="NZ_CP019789.1"/>
</dbReference>
<dbReference type="AlphaFoldDB" id="E6Z0W4"/>
<accession>E6Z0W4</accession>
<sequence length="129" mass="15159">MVNNFSVKNLIEFWGSIRQFAEEVGCSYEAARKMRDRNSISPKYWNIIIQLSQSKGLSWITINWFLHTYENKSRKIYFPMTKHHKDAVYSAKNLTVPDGSQLTTSTFLEISTDNEHQQNNSSYQTEERL</sequence>
<evidence type="ECO:0000313" key="3">
    <source>
        <dbReference type="Proteomes" id="UP000190811"/>
    </source>
</evidence>